<dbReference type="InterPro" id="IPR001841">
    <property type="entry name" value="Znf_RING"/>
</dbReference>
<dbReference type="Gene3D" id="3.30.40.10">
    <property type="entry name" value="Zinc/RING finger domain, C3HC4 (zinc finger)"/>
    <property type="match status" value="1"/>
</dbReference>
<sequence length="220" mass="24874">MSLRHPPPPTQDLAQAAPNGSVTKCLICNDDMTDTQDILVIATCNHEFHRKCIESSLSQSAECPCCRKSCDLADLTMRRTETHLPMNSPRPKQVAQTRGKARGDMAKKYKTRGASKNLNQEFSQTPLADPGPSNQQLISENYELNIPLRNNQYIPQNQTPIQQNFSTLQNRLDIQPSVDYSQLNQMIENTITRLLENLNLIPNNTQTFSQNNEHNFQPVP</sequence>
<dbReference type="Pfam" id="PF13639">
    <property type="entry name" value="zf-RING_2"/>
    <property type="match status" value="1"/>
</dbReference>
<proteinExistence type="predicted"/>
<dbReference type="PANTHER" id="PTHR45798:SF97">
    <property type="entry name" value="ALCOHOL-SENSITIVE RING FINGER PROTEIN 1"/>
    <property type="match status" value="1"/>
</dbReference>
<evidence type="ECO:0000256" key="5">
    <source>
        <dbReference type="SAM" id="MobiDB-lite"/>
    </source>
</evidence>
<dbReference type="InterPro" id="IPR052788">
    <property type="entry name" value="RING-type_E3_ligase_ATL"/>
</dbReference>
<dbReference type="PROSITE" id="PS50089">
    <property type="entry name" value="ZF_RING_2"/>
    <property type="match status" value="1"/>
</dbReference>
<evidence type="ECO:0000256" key="4">
    <source>
        <dbReference type="PROSITE-ProRule" id="PRU00175"/>
    </source>
</evidence>
<reference evidence="7 8" key="1">
    <citation type="journal article" date="2015" name="Nat. Commun.">
        <title>Lucilia cuprina genome unlocks parasitic fly biology to underpin future interventions.</title>
        <authorList>
            <person name="Anstead C.A."/>
            <person name="Korhonen P.K."/>
            <person name="Young N.D."/>
            <person name="Hall R.S."/>
            <person name="Jex A.R."/>
            <person name="Murali S.C."/>
            <person name="Hughes D.S."/>
            <person name="Lee S.F."/>
            <person name="Perry T."/>
            <person name="Stroehlein A.J."/>
            <person name="Ansell B.R."/>
            <person name="Breugelmans B."/>
            <person name="Hofmann A."/>
            <person name="Qu J."/>
            <person name="Dugan S."/>
            <person name="Lee S.L."/>
            <person name="Chao H."/>
            <person name="Dinh H."/>
            <person name="Han Y."/>
            <person name="Doddapaneni H.V."/>
            <person name="Worley K.C."/>
            <person name="Muzny D.M."/>
            <person name="Ioannidis P."/>
            <person name="Waterhouse R.M."/>
            <person name="Zdobnov E.M."/>
            <person name="James P.J."/>
            <person name="Bagnall N.H."/>
            <person name="Kotze A.C."/>
            <person name="Gibbs R.A."/>
            <person name="Richards S."/>
            <person name="Batterham P."/>
            <person name="Gasser R.B."/>
        </authorList>
    </citation>
    <scope>NUCLEOTIDE SEQUENCE [LARGE SCALE GENOMIC DNA]</scope>
    <source>
        <strain evidence="7 8">LS</strain>
        <tissue evidence="7">Full body</tissue>
    </source>
</reference>
<dbReference type="InterPro" id="IPR013083">
    <property type="entry name" value="Znf_RING/FYVE/PHD"/>
</dbReference>
<keyword evidence="8" id="KW-1185">Reference proteome</keyword>
<dbReference type="Proteomes" id="UP000037069">
    <property type="component" value="Unassembled WGS sequence"/>
</dbReference>
<feature type="domain" description="RING-type" evidence="6">
    <location>
        <begin position="25"/>
        <end position="67"/>
    </location>
</feature>
<accession>A0A0L0BZ33</accession>
<dbReference type="SUPFAM" id="SSF57850">
    <property type="entry name" value="RING/U-box"/>
    <property type="match status" value="1"/>
</dbReference>
<keyword evidence="1" id="KW-0479">Metal-binding</keyword>
<organism evidence="7 8">
    <name type="scientific">Lucilia cuprina</name>
    <name type="common">Green bottle fly</name>
    <name type="synonym">Australian sheep blowfly</name>
    <dbReference type="NCBI Taxonomy" id="7375"/>
    <lineage>
        <taxon>Eukaryota</taxon>
        <taxon>Metazoa</taxon>
        <taxon>Ecdysozoa</taxon>
        <taxon>Arthropoda</taxon>
        <taxon>Hexapoda</taxon>
        <taxon>Insecta</taxon>
        <taxon>Pterygota</taxon>
        <taxon>Neoptera</taxon>
        <taxon>Endopterygota</taxon>
        <taxon>Diptera</taxon>
        <taxon>Brachycera</taxon>
        <taxon>Muscomorpha</taxon>
        <taxon>Oestroidea</taxon>
        <taxon>Calliphoridae</taxon>
        <taxon>Luciliinae</taxon>
        <taxon>Lucilia</taxon>
    </lineage>
</organism>
<dbReference type="PANTHER" id="PTHR45798">
    <property type="entry name" value="RING-H2 FINGER PROTEIN ATL61-RELATED-RELATED"/>
    <property type="match status" value="1"/>
</dbReference>
<evidence type="ECO:0000256" key="1">
    <source>
        <dbReference type="ARBA" id="ARBA00022723"/>
    </source>
</evidence>
<keyword evidence="2 4" id="KW-0863">Zinc-finger</keyword>
<evidence type="ECO:0000256" key="2">
    <source>
        <dbReference type="ARBA" id="ARBA00022771"/>
    </source>
</evidence>
<evidence type="ECO:0000313" key="7">
    <source>
        <dbReference type="EMBL" id="KNC25270.1"/>
    </source>
</evidence>
<name>A0A0L0BZ33_LUCCU</name>
<feature type="region of interest" description="Disordered" evidence="5">
    <location>
        <begin position="83"/>
        <end position="102"/>
    </location>
</feature>
<comment type="caution">
    <text evidence="7">The sequence shown here is derived from an EMBL/GenBank/DDBJ whole genome shotgun (WGS) entry which is preliminary data.</text>
</comment>
<dbReference type="OrthoDB" id="8050508at2759"/>
<evidence type="ECO:0000256" key="3">
    <source>
        <dbReference type="ARBA" id="ARBA00022833"/>
    </source>
</evidence>
<keyword evidence="3" id="KW-0862">Zinc</keyword>
<dbReference type="EMBL" id="JRES01001129">
    <property type="protein sequence ID" value="KNC25270.1"/>
    <property type="molecule type" value="Genomic_DNA"/>
</dbReference>
<dbReference type="STRING" id="7375.A0A0L0BZ33"/>
<evidence type="ECO:0000313" key="8">
    <source>
        <dbReference type="Proteomes" id="UP000037069"/>
    </source>
</evidence>
<evidence type="ECO:0000259" key="6">
    <source>
        <dbReference type="PROSITE" id="PS50089"/>
    </source>
</evidence>
<dbReference type="AlphaFoldDB" id="A0A0L0BZ33"/>
<dbReference type="SMART" id="SM00184">
    <property type="entry name" value="RING"/>
    <property type="match status" value="1"/>
</dbReference>
<gene>
    <name evidence="7" type="ORF">FF38_01861</name>
</gene>
<protein>
    <recommendedName>
        <fullName evidence="6">RING-type domain-containing protein</fullName>
    </recommendedName>
</protein>
<dbReference type="GO" id="GO:0008270">
    <property type="term" value="F:zinc ion binding"/>
    <property type="evidence" value="ECO:0007669"/>
    <property type="project" value="UniProtKB-KW"/>
</dbReference>